<feature type="domain" description="Peptidase M1 membrane alanine aminopeptidase" evidence="18">
    <location>
        <begin position="307"/>
        <end position="534"/>
    </location>
</feature>
<evidence type="ECO:0000256" key="3">
    <source>
        <dbReference type="ARBA" id="ARBA00022438"/>
    </source>
</evidence>
<dbReference type="Proteomes" id="UP001166093">
    <property type="component" value="Unassembled WGS sequence"/>
</dbReference>
<dbReference type="SUPFAM" id="SSF63737">
    <property type="entry name" value="Leukotriene A4 hydrolase N-terminal domain"/>
    <property type="match status" value="1"/>
</dbReference>
<evidence type="ECO:0000256" key="6">
    <source>
        <dbReference type="ARBA" id="ARBA00022692"/>
    </source>
</evidence>
<evidence type="ECO:0000259" key="18">
    <source>
        <dbReference type="Pfam" id="PF01433"/>
    </source>
</evidence>
<evidence type="ECO:0000256" key="17">
    <source>
        <dbReference type="SAM" id="MobiDB-lite"/>
    </source>
</evidence>
<keyword evidence="13" id="KW-0472">Membrane</keyword>
<evidence type="ECO:0000259" key="20">
    <source>
        <dbReference type="Pfam" id="PF17900"/>
    </source>
</evidence>
<evidence type="ECO:0000256" key="15">
    <source>
        <dbReference type="ARBA" id="ARBA00023180"/>
    </source>
</evidence>
<evidence type="ECO:0000256" key="1">
    <source>
        <dbReference type="ARBA" id="ARBA00004401"/>
    </source>
</evidence>
<organism evidence="21 22">
    <name type="scientific">Polyodon spathula</name>
    <name type="common">North American paddlefish</name>
    <name type="synonym">Squalus spathula</name>
    <dbReference type="NCBI Taxonomy" id="7913"/>
    <lineage>
        <taxon>Eukaryota</taxon>
        <taxon>Metazoa</taxon>
        <taxon>Chordata</taxon>
        <taxon>Craniata</taxon>
        <taxon>Vertebrata</taxon>
        <taxon>Euteleostomi</taxon>
        <taxon>Actinopterygii</taxon>
        <taxon>Chondrostei</taxon>
        <taxon>Acipenseriformes</taxon>
        <taxon>Polyodontidae</taxon>
        <taxon>Polyodon</taxon>
    </lineage>
</organism>
<evidence type="ECO:0000256" key="10">
    <source>
        <dbReference type="ARBA" id="ARBA00022968"/>
    </source>
</evidence>
<evidence type="ECO:0000256" key="16">
    <source>
        <dbReference type="RuleBase" id="RU364040"/>
    </source>
</evidence>
<proteinExistence type="inferred from homology"/>
<dbReference type="Gene3D" id="1.10.390.10">
    <property type="entry name" value="Neutral Protease Domain 2"/>
    <property type="match status" value="1"/>
</dbReference>
<keyword evidence="22" id="KW-1185">Reference proteome</keyword>
<dbReference type="InterPro" id="IPR050344">
    <property type="entry name" value="Peptidase_M1_aminopeptidases"/>
</dbReference>
<dbReference type="Gene3D" id="1.25.50.20">
    <property type="match status" value="1"/>
</dbReference>
<feature type="non-terminal residue" evidence="21">
    <location>
        <position position="1"/>
    </location>
</feature>
<dbReference type="InterPro" id="IPR034016">
    <property type="entry name" value="M1_APN-typ"/>
</dbReference>
<dbReference type="Pfam" id="PF17900">
    <property type="entry name" value="Peptidase_M1_N"/>
    <property type="match status" value="1"/>
</dbReference>
<dbReference type="EC" id="3.4.11.-" evidence="16"/>
<evidence type="ECO:0000256" key="14">
    <source>
        <dbReference type="ARBA" id="ARBA00023157"/>
    </source>
</evidence>
<feature type="domain" description="ERAP1-like C-terminal" evidence="19">
    <location>
        <begin position="610"/>
        <end position="936"/>
    </location>
</feature>
<keyword evidence="9 16" id="KW-0862">Zinc</keyword>
<evidence type="ECO:0000313" key="21">
    <source>
        <dbReference type="EMBL" id="MBN3273192.1"/>
    </source>
</evidence>
<dbReference type="PANTHER" id="PTHR11533:SF172">
    <property type="entry name" value="AMINOPEPTIDASE N"/>
    <property type="match status" value="1"/>
</dbReference>
<keyword evidence="4" id="KW-1003">Cell membrane</keyword>
<dbReference type="Pfam" id="PF01433">
    <property type="entry name" value="Peptidase_M1"/>
    <property type="match status" value="1"/>
</dbReference>
<keyword evidence="3 16" id="KW-0031">Aminopeptidase</keyword>
<dbReference type="Gene3D" id="2.60.40.1910">
    <property type="match status" value="1"/>
</dbReference>
<feature type="non-terminal residue" evidence="21">
    <location>
        <position position="958"/>
    </location>
</feature>
<dbReference type="InterPro" id="IPR024571">
    <property type="entry name" value="ERAP1-like_C_dom"/>
</dbReference>
<gene>
    <name evidence="21" type="primary">Anpep_1</name>
    <name evidence="21" type="ORF">GTO93_0016770</name>
</gene>
<evidence type="ECO:0000256" key="11">
    <source>
        <dbReference type="ARBA" id="ARBA00022989"/>
    </source>
</evidence>
<feature type="domain" description="Aminopeptidase N-like N-terminal" evidence="20">
    <location>
        <begin position="78"/>
        <end position="271"/>
    </location>
</feature>
<keyword evidence="7 16" id="KW-0479">Metal-binding</keyword>
<protein>
    <recommendedName>
        <fullName evidence="16">Aminopeptidase</fullName>
        <ecNumber evidence="16">3.4.11.-</ecNumber>
    </recommendedName>
</protein>
<dbReference type="GO" id="GO:0004177">
    <property type="term" value="F:aminopeptidase activity"/>
    <property type="evidence" value="ECO:0007669"/>
    <property type="project" value="UniProtKB-KW"/>
</dbReference>
<comment type="similarity">
    <text evidence="2 16">Belongs to the peptidase M1 family.</text>
</comment>
<evidence type="ECO:0000256" key="5">
    <source>
        <dbReference type="ARBA" id="ARBA00022670"/>
    </source>
</evidence>
<dbReference type="InterPro" id="IPR042097">
    <property type="entry name" value="Aminopeptidase_N-like_N_sf"/>
</dbReference>
<evidence type="ECO:0000256" key="2">
    <source>
        <dbReference type="ARBA" id="ARBA00010136"/>
    </source>
</evidence>
<dbReference type="EMBL" id="JAAWVQ010028626">
    <property type="protein sequence ID" value="MBN3273192.1"/>
    <property type="molecule type" value="Genomic_DNA"/>
</dbReference>
<evidence type="ECO:0000256" key="12">
    <source>
        <dbReference type="ARBA" id="ARBA00023049"/>
    </source>
</evidence>
<sequence>MGKGFYISKTLAVVGILLAAASIATIIALAVVYSDEKAKNIESVTPTKPSSTAPTKPSSTTSPPQNPWNRVRLPDSLKPLEYSVELWPRLTPKDGLYTFTGKSVVIFECVKATNLILIHSKKLNLTAPAELYGSAGSTPPAITNSWMEKATEFLVLQLQSNLEAGKTYSLSTRFAGELADDLAGFYRSEYMEDGVKKIVATTQMQATDARKSFPCFDEPAMKARFNITLIHDPDRVALSNSPVQATTQETLEGKLVNITTFQPTAKMSTYLLAFIVSDFKFIESMSDNVLIRIWARQKAINERQGDYAMNVTGPILKYFESYYNTTYPLPKSDQIALPDFNAGAMENWGLITYRETALLYDPHISSTSNKERIVTVIAHELAHQWFGNLVTVRWWNDLWLNEGFASYVEYLGADYAEPSWNIKDLIVLNDVHRVFAVDALASSHPLSSREDEINTPAEISELFDSISYSKGASVLRMLSEFLTEDVFVEGLRTYLKEFQYSNTVYQDLWAHLQMAVESSTIVLPHKVADIMNRWTLQMGFPVVTINTTTGLVTQNHFLVDPDSVVNRTSPFNYIWYVPISWTKLGNAQPQYWLDKTTDTNANMKTTGVEWLLANINCTGYFRVNYDKENWNRLLHQMETDHTMIPVINRAQLIDDAFNLARARYIPTTLALDTTKYLSKDREYMPWESSIDNLGYFSLMFDRTEVNGPMQAYLRKQVTPLFDYYEVITSNWTVLPPGHTEQYNQINAVSVACKNGVKKCQELASSLYQEWMDNPSVNPIQPNLRTSIYCSAISTGGAAEWDFGWEMFKNATIATEADKLRSALSCATQPWILNRYLEYSLQADKIRKQDATSTIVYIAGNVVGQSLAWDFIRSQWQTIYNQYGGGSFSFSNLINGVTQRFSSEFELKQLEQFQKDNAEVGFGSGTRALEQALERTRANIKWQSENKASVLDWFKRESL</sequence>
<evidence type="ECO:0000259" key="19">
    <source>
        <dbReference type="Pfam" id="PF11838"/>
    </source>
</evidence>
<keyword evidence="6" id="KW-0812">Transmembrane</keyword>
<name>A0ABS2XG14_POLSP</name>
<dbReference type="InterPro" id="IPR027268">
    <property type="entry name" value="Peptidase_M4/M1_CTD_sf"/>
</dbReference>
<evidence type="ECO:0000256" key="9">
    <source>
        <dbReference type="ARBA" id="ARBA00022833"/>
    </source>
</evidence>
<comment type="caution">
    <text evidence="21">The sequence shown here is derived from an EMBL/GenBank/DDBJ whole genome shotgun (WGS) entry which is preliminary data.</text>
</comment>
<evidence type="ECO:0000256" key="13">
    <source>
        <dbReference type="ARBA" id="ARBA00023136"/>
    </source>
</evidence>
<dbReference type="Gene3D" id="2.60.40.1730">
    <property type="entry name" value="tricorn interacting facor f3 domain"/>
    <property type="match status" value="1"/>
</dbReference>
<keyword evidence="14" id="KW-1015">Disulfide bond</keyword>
<keyword evidence="8 16" id="KW-0378">Hydrolase</keyword>
<dbReference type="PRINTS" id="PR00756">
    <property type="entry name" value="ALADIPTASE"/>
</dbReference>
<dbReference type="SUPFAM" id="SSF55486">
    <property type="entry name" value="Metalloproteases ('zincins'), catalytic domain"/>
    <property type="match status" value="1"/>
</dbReference>
<dbReference type="InterPro" id="IPR001930">
    <property type="entry name" value="Peptidase_M1"/>
</dbReference>
<keyword evidence="11" id="KW-1133">Transmembrane helix</keyword>
<evidence type="ECO:0000256" key="7">
    <source>
        <dbReference type="ARBA" id="ARBA00022723"/>
    </source>
</evidence>
<dbReference type="InterPro" id="IPR014782">
    <property type="entry name" value="Peptidase_M1_dom"/>
</dbReference>
<evidence type="ECO:0000256" key="4">
    <source>
        <dbReference type="ARBA" id="ARBA00022475"/>
    </source>
</evidence>
<comment type="subcellular location">
    <subcellularLocation>
        <location evidence="1">Cell membrane</location>
        <topology evidence="1">Single-pass type II membrane protein</topology>
    </subcellularLocation>
</comment>
<keyword evidence="15" id="KW-0325">Glycoprotein</keyword>
<dbReference type="InterPro" id="IPR045357">
    <property type="entry name" value="Aminopeptidase_N-like_N"/>
</dbReference>
<feature type="compositionally biased region" description="Low complexity" evidence="17">
    <location>
        <begin position="43"/>
        <end position="63"/>
    </location>
</feature>
<accession>A0ABS2XG14</accession>
<keyword evidence="10" id="KW-0735">Signal-anchor</keyword>
<dbReference type="PANTHER" id="PTHR11533">
    <property type="entry name" value="PROTEASE M1 ZINC METALLOPROTEASE"/>
    <property type="match status" value="1"/>
</dbReference>
<reference evidence="21" key="1">
    <citation type="journal article" date="2021" name="Cell">
        <title>Tracing the genetic footprints of vertebrate landing in non-teleost ray-finned fishes.</title>
        <authorList>
            <person name="Bi X."/>
            <person name="Wang K."/>
            <person name="Yang L."/>
            <person name="Pan H."/>
            <person name="Jiang H."/>
            <person name="Wei Q."/>
            <person name="Fang M."/>
            <person name="Yu H."/>
            <person name="Zhu C."/>
            <person name="Cai Y."/>
            <person name="He Y."/>
            <person name="Gan X."/>
            <person name="Zeng H."/>
            <person name="Yu D."/>
            <person name="Zhu Y."/>
            <person name="Jiang H."/>
            <person name="Qiu Q."/>
            <person name="Yang H."/>
            <person name="Zhang Y.E."/>
            <person name="Wang W."/>
            <person name="Zhu M."/>
            <person name="He S."/>
            <person name="Zhang G."/>
        </authorList>
    </citation>
    <scope>NUCLEOTIDE SEQUENCE</scope>
    <source>
        <strain evidence="21">Pddl_001</strain>
    </source>
</reference>
<keyword evidence="12 16" id="KW-0482">Metalloprotease</keyword>
<feature type="region of interest" description="Disordered" evidence="17">
    <location>
        <begin position="43"/>
        <end position="70"/>
    </location>
</feature>
<comment type="cofactor">
    <cofactor evidence="16">
        <name>Zn(2+)</name>
        <dbReference type="ChEBI" id="CHEBI:29105"/>
    </cofactor>
    <text evidence="16">Binds 1 zinc ion per subunit.</text>
</comment>
<evidence type="ECO:0000313" key="22">
    <source>
        <dbReference type="Proteomes" id="UP001166093"/>
    </source>
</evidence>
<evidence type="ECO:0000256" key="8">
    <source>
        <dbReference type="ARBA" id="ARBA00022801"/>
    </source>
</evidence>
<dbReference type="Pfam" id="PF11838">
    <property type="entry name" value="ERAP1_C"/>
    <property type="match status" value="1"/>
</dbReference>
<dbReference type="CDD" id="cd09601">
    <property type="entry name" value="M1_APN-Q_like"/>
    <property type="match status" value="1"/>
</dbReference>
<keyword evidence="5 16" id="KW-0645">Protease</keyword>